<dbReference type="EMBL" id="BAABME010003574">
    <property type="protein sequence ID" value="GAA0159326.1"/>
    <property type="molecule type" value="Genomic_DNA"/>
</dbReference>
<proteinExistence type="predicted"/>
<sequence length="140" mass="16469">MNMLLRKSPVRRLSLRVDGYEPLDQSKETSGDEYNDSQYSRLQNTYQMYHHLDQQSETIHDVGYRLDRARKRHVFLQTYKLSYMATPKRVRTTRGLKRMVIRIRSVVISVISVMWAKIVKSGRSLSALRTSSPARLMRCC</sequence>
<keyword evidence="2" id="KW-1185">Reference proteome</keyword>
<organism evidence="1 2">
    <name type="scientific">Lithospermum erythrorhizon</name>
    <name type="common">Purple gromwell</name>
    <name type="synonym">Lithospermum officinale var. erythrorhizon</name>
    <dbReference type="NCBI Taxonomy" id="34254"/>
    <lineage>
        <taxon>Eukaryota</taxon>
        <taxon>Viridiplantae</taxon>
        <taxon>Streptophyta</taxon>
        <taxon>Embryophyta</taxon>
        <taxon>Tracheophyta</taxon>
        <taxon>Spermatophyta</taxon>
        <taxon>Magnoliopsida</taxon>
        <taxon>eudicotyledons</taxon>
        <taxon>Gunneridae</taxon>
        <taxon>Pentapetalae</taxon>
        <taxon>asterids</taxon>
        <taxon>lamiids</taxon>
        <taxon>Boraginales</taxon>
        <taxon>Boraginaceae</taxon>
        <taxon>Boraginoideae</taxon>
        <taxon>Lithospermeae</taxon>
        <taxon>Lithospermum</taxon>
    </lineage>
</organism>
<reference evidence="1 2" key="1">
    <citation type="submission" date="2024-01" db="EMBL/GenBank/DDBJ databases">
        <title>The complete chloroplast genome sequence of Lithospermum erythrorhizon: insights into the phylogenetic relationship among Boraginaceae species and the maternal lineages of purple gromwells.</title>
        <authorList>
            <person name="Okada T."/>
            <person name="Watanabe K."/>
        </authorList>
    </citation>
    <scope>NUCLEOTIDE SEQUENCE [LARGE SCALE GENOMIC DNA]</scope>
</reference>
<dbReference type="Proteomes" id="UP001454036">
    <property type="component" value="Unassembled WGS sequence"/>
</dbReference>
<evidence type="ECO:0000313" key="1">
    <source>
        <dbReference type="EMBL" id="GAA0159326.1"/>
    </source>
</evidence>
<accession>A0AAV3Q7C6</accession>
<gene>
    <name evidence="1" type="ORF">LIER_16131</name>
</gene>
<dbReference type="AlphaFoldDB" id="A0AAV3Q7C6"/>
<name>A0AAV3Q7C6_LITER</name>
<comment type="caution">
    <text evidence="1">The sequence shown here is derived from an EMBL/GenBank/DDBJ whole genome shotgun (WGS) entry which is preliminary data.</text>
</comment>
<protein>
    <submittedName>
        <fullName evidence="1">Uncharacterized protein</fullName>
    </submittedName>
</protein>
<evidence type="ECO:0000313" key="2">
    <source>
        <dbReference type="Proteomes" id="UP001454036"/>
    </source>
</evidence>